<dbReference type="GO" id="GO:2000008">
    <property type="term" value="P:regulation of protein localization to cell surface"/>
    <property type="evidence" value="ECO:0000318"/>
    <property type="project" value="GO_Central"/>
</dbReference>
<gene>
    <name evidence="4" type="ORF">RCOM_0934600</name>
</gene>
<evidence type="ECO:0000313" key="4">
    <source>
        <dbReference type="EMBL" id="EEF30072.1"/>
    </source>
</evidence>
<dbReference type="EMBL" id="EQ974369">
    <property type="protein sequence ID" value="EEF30072.1"/>
    <property type="molecule type" value="Genomic_DNA"/>
</dbReference>
<accession>B9T251</accession>
<evidence type="ECO:0000313" key="5">
    <source>
        <dbReference type="Proteomes" id="UP000008311"/>
    </source>
</evidence>
<dbReference type="GO" id="GO:0080155">
    <property type="term" value="P:regulation of double fertilization forming a zygote and endosperm"/>
    <property type="evidence" value="ECO:0000318"/>
    <property type="project" value="GO_Central"/>
</dbReference>
<keyword evidence="2" id="KW-1133">Transmembrane helix</keyword>
<dbReference type="Proteomes" id="UP000008311">
    <property type="component" value="Unassembled WGS sequence"/>
</dbReference>
<dbReference type="InterPro" id="IPR008502">
    <property type="entry name" value="Prolamin-like"/>
</dbReference>
<reference evidence="5" key="1">
    <citation type="journal article" date="2010" name="Nat. Biotechnol.">
        <title>Draft genome sequence of the oilseed species Ricinus communis.</title>
        <authorList>
            <person name="Chan A.P."/>
            <person name="Crabtree J."/>
            <person name="Zhao Q."/>
            <person name="Lorenzi H."/>
            <person name="Orvis J."/>
            <person name="Puiu D."/>
            <person name="Melake-Berhan A."/>
            <person name="Jones K.M."/>
            <person name="Redman J."/>
            <person name="Chen G."/>
            <person name="Cahoon E.B."/>
            <person name="Gedil M."/>
            <person name="Stanke M."/>
            <person name="Haas B.J."/>
            <person name="Wortman J.R."/>
            <person name="Fraser-Liggett C.M."/>
            <person name="Ravel J."/>
            <person name="Rabinowicz P.D."/>
        </authorList>
    </citation>
    <scope>NUCLEOTIDE SEQUENCE [LARGE SCALE GENOMIC DNA]</scope>
    <source>
        <strain evidence="5">cv. Hale</strain>
    </source>
</reference>
<feature type="transmembrane region" description="Helical" evidence="2">
    <location>
        <begin position="12"/>
        <end position="30"/>
    </location>
</feature>
<keyword evidence="1" id="KW-0732">Signal</keyword>
<evidence type="ECO:0000259" key="3">
    <source>
        <dbReference type="Pfam" id="PF05617"/>
    </source>
</evidence>
<dbReference type="GO" id="GO:0005576">
    <property type="term" value="C:extracellular region"/>
    <property type="evidence" value="ECO:0000318"/>
    <property type="project" value="GO_Central"/>
</dbReference>
<dbReference type="Pfam" id="PF05617">
    <property type="entry name" value="Prolamin_like"/>
    <property type="match status" value="1"/>
</dbReference>
<proteinExistence type="predicted"/>
<keyword evidence="2" id="KW-0472">Membrane</keyword>
<dbReference type="PANTHER" id="PTHR31181">
    <property type="entry name" value="EGG CELL-SECRETED PROTEIN 1.4"/>
    <property type="match status" value="1"/>
</dbReference>
<dbReference type="InParanoid" id="B9T251"/>
<dbReference type="GO" id="GO:0009567">
    <property type="term" value="P:double fertilization forming a zygote and endosperm"/>
    <property type="evidence" value="ECO:0000318"/>
    <property type="project" value="GO_Central"/>
</dbReference>
<dbReference type="eggNOG" id="ENOG502S9MP">
    <property type="taxonomic scope" value="Eukaryota"/>
</dbReference>
<dbReference type="GO" id="GO:0031982">
    <property type="term" value="C:vesicle"/>
    <property type="evidence" value="ECO:0000318"/>
    <property type="project" value="GO_Central"/>
</dbReference>
<feature type="domain" description="Prolamin-like" evidence="3">
    <location>
        <begin position="59"/>
        <end position="119"/>
    </location>
</feature>
<keyword evidence="2" id="KW-0812">Transmembrane</keyword>
<name>B9T251_RICCO</name>
<dbReference type="AlphaFoldDB" id="B9T251"/>
<organism evidence="4 5">
    <name type="scientific">Ricinus communis</name>
    <name type="common">Castor bean</name>
    <dbReference type="NCBI Taxonomy" id="3988"/>
    <lineage>
        <taxon>Eukaryota</taxon>
        <taxon>Viridiplantae</taxon>
        <taxon>Streptophyta</taxon>
        <taxon>Embryophyta</taxon>
        <taxon>Tracheophyta</taxon>
        <taxon>Spermatophyta</taxon>
        <taxon>Magnoliopsida</taxon>
        <taxon>eudicotyledons</taxon>
        <taxon>Gunneridae</taxon>
        <taxon>Pentapetalae</taxon>
        <taxon>rosids</taxon>
        <taxon>fabids</taxon>
        <taxon>Malpighiales</taxon>
        <taxon>Euphorbiaceae</taxon>
        <taxon>Acalyphoideae</taxon>
        <taxon>Acalypheae</taxon>
        <taxon>Ricinus</taxon>
    </lineage>
</organism>
<evidence type="ECO:0000256" key="2">
    <source>
        <dbReference type="SAM" id="Phobius"/>
    </source>
</evidence>
<evidence type="ECO:0000256" key="1">
    <source>
        <dbReference type="ARBA" id="ARBA00022729"/>
    </source>
</evidence>
<keyword evidence="5" id="KW-1185">Reference proteome</keyword>
<protein>
    <recommendedName>
        <fullName evidence="3">Prolamin-like domain-containing protein</fullName>
    </recommendedName>
</protein>
<dbReference type="PANTHER" id="PTHR31181:SF67">
    <property type="entry name" value="PROLAMIN-LIKE PROTEIN (DUF1278)"/>
    <property type="match status" value="1"/>
</dbReference>
<sequence length="131" mass="13791">MALALPSKKHRMLILLYIVVGIAALVPVGLSQLEPFPGPLPEVSLPGLLPGGQPGTGACWSSIFKVEGCFVEVMEALIKGQFGEIGTACCNAILSIEDNCWPQMFPLHPFLAPLLKGFCNGVALASAPSLF</sequence>